<feature type="compositionally biased region" description="Low complexity" evidence="1">
    <location>
        <begin position="91"/>
        <end position="121"/>
    </location>
</feature>
<keyword evidence="3" id="KW-1185">Reference proteome</keyword>
<accession>A0A840Q4N8</accession>
<name>A0A840Q4N8_9PSEU</name>
<feature type="region of interest" description="Disordered" evidence="1">
    <location>
        <begin position="229"/>
        <end position="255"/>
    </location>
</feature>
<dbReference type="RefSeq" id="WP_184724851.1">
    <property type="nucleotide sequence ID" value="NZ_JACHIW010000001.1"/>
</dbReference>
<evidence type="ECO:0000313" key="3">
    <source>
        <dbReference type="Proteomes" id="UP000584374"/>
    </source>
</evidence>
<dbReference type="Proteomes" id="UP000584374">
    <property type="component" value="Unassembled WGS sequence"/>
</dbReference>
<dbReference type="AlphaFoldDB" id="A0A840Q4N8"/>
<organism evidence="2 3">
    <name type="scientific">Saccharopolyspora phatthalungensis</name>
    <dbReference type="NCBI Taxonomy" id="664693"/>
    <lineage>
        <taxon>Bacteria</taxon>
        <taxon>Bacillati</taxon>
        <taxon>Actinomycetota</taxon>
        <taxon>Actinomycetes</taxon>
        <taxon>Pseudonocardiales</taxon>
        <taxon>Pseudonocardiaceae</taxon>
        <taxon>Saccharopolyspora</taxon>
    </lineage>
</organism>
<dbReference type="Pfam" id="PF14428">
    <property type="entry name" value="DddA-like"/>
    <property type="match status" value="1"/>
</dbReference>
<gene>
    <name evidence="2" type="ORF">BJ970_001232</name>
</gene>
<comment type="caution">
    <text evidence="2">The sequence shown here is derived from an EMBL/GenBank/DDBJ whole genome shotgun (WGS) entry which is preliminary data.</text>
</comment>
<dbReference type="InterPro" id="IPR032724">
    <property type="entry name" value="SCP1.201-like"/>
</dbReference>
<feature type="compositionally biased region" description="Basic and acidic residues" evidence="1">
    <location>
        <begin position="122"/>
        <end position="131"/>
    </location>
</feature>
<protein>
    <recommendedName>
        <fullName evidence="4">SCP1.201-like deaminase</fullName>
    </recommendedName>
</protein>
<proteinExistence type="predicted"/>
<feature type="region of interest" description="Disordered" evidence="1">
    <location>
        <begin position="91"/>
        <end position="136"/>
    </location>
</feature>
<evidence type="ECO:0008006" key="4">
    <source>
        <dbReference type="Google" id="ProtNLM"/>
    </source>
</evidence>
<dbReference type="EMBL" id="JACHIW010000001">
    <property type="protein sequence ID" value="MBB5153698.1"/>
    <property type="molecule type" value="Genomic_DNA"/>
</dbReference>
<evidence type="ECO:0000256" key="1">
    <source>
        <dbReference type="SAM" id="MobiDB-lite"/>
    </source>
</evidence>
<sequence length="255" mass="26859">MASAVEKLDQAIATALGKIEAVAGGISQAINHCEEGNDYLAAALQGATDDEVLAAAQAQQGTPTELATAQGKLRIVATQLAEYRQRLGVSSTAASASSSPAAPSSSRSASSGSASSAAARSELPRPPEVGKTHGRWFNSDGEAVMLESGKGGEYYQAARRRAVELGLTYGRPNAEAAVARHVEVQFAMRMRDQGITDAEIEINRRVCGTTPGRDDDLPDTCDKQLEKFLPPGTTLRVRDGSSPDGRLYRGKEGQR</sequence>
<reference evidence="2 3" key="1">
    <citation type="submission" date="2020-08" db="EMBL/GenBank/DDBJ databases">
        <title>Sequencing the genomes of 1000 actinobacteria strains.</title>
        <authorList>
            <person name="Klenk H.-P."/>
        </authorList>
    </citation>
    <scope>NUCLEOTIDE SEQUENCE [LARGE SCALE GENOMIC DNA]</scope>
    <source>
        <strain evidence="2 3">DSM 45584</strain>
    </source>
</reference>
<feature type="compositionally biased region" description="Basic and acidic residues" evidence="1">
    <location>
        <begin position="236"/>
        <end position="255"/>
    </location>
</feature>
<evidence type="ECO:0000313" key="2">
    <source>
        <dbReference type="EMBL" id="MBB5153698.1"/>
    </source>
</evidence>